<gene>
    <name evidence="1" type="ORF">PMIN01_08666</name>
</gene>
<sequence>MEAVRAFDLKVADGLQWDRIFFGLKALLTGTGSRKTALEKSDFGSMNSVPQIWLPKREARALRQSLANITPQSAKPQAQSPLFAVLPSEVRNLIFEYAICQRIDPDPHESPPETQNARCRPHHERHPVIHTALLRTCRLVYTETRTLPLRSATHHVYGDQSLSYNSDDWDHFLFHMSSQSGKNLHHLHSTSRRLPDFTKHLQLHLQWRKITWTILASNWDFEDEWETPKFSYAEKISPKLNGILFPNTCREVNLELEVLRKNPTHRRALRAISDKSREIQLTRRDGSKIELDEEYCMEYTWEGQIWQPGDWEHGHGAYVGATYHTIRLCWRAREPEREYMHHDHWDCLRSEKIKRIPSGYDSEKEEDA</sequence>
<evidence type="ECO:0000313" key="1">
    <source>
        <dbReference type="EMBL" id="KAF9732984.1"/>
    </source>
</evidence>
<dbReference type="InterPro" id="IPR038883">
    <property type="entry name" value="AN11006-like"/>
</dbReference>
<proteinExistence type="predicted"/>
<protein>
    <submittedName>
        <fullName evidence="1">Uncharacterized protein</fullName>
    </submittedName>
</protein>
<evidence type="ECO:0000313" key="2">
    <source>
        <dbReference type="Proteomes" id="UP000756921"/>
    </source>
</evidence>
<keyword evidence="2" id="KW-1185">Reference proteome</keyword>
<dbReference type="PANTHER" id="PTHR42085:SF2">
    <property type="entry name" value="F-BOX DOMAIN-CONTAINING PROTEIN"/>
    <property type="match status" value="1"/>
</dbReference>
<dbReference type="AlphaFoldDB" id="A0A9P6KNW7"/>
<dbReference type="EMBL" id="WJXW01000009">
    <property type="protein sequence ID" value="KAF9732984.1"/>
    <property type="molecule type" value="Genomic_DNA"/>
</dbReference>
<organism evidence="1 2">
    <name type="scientific">Paraphaeosphaeria minitans</name>
    <dbReference type="NCBI Taxonomy" id="565426"/>
    <lineage>
        <taxon>Eukaryota</taxon>
        <taxon>Fungi</taxon>
        <taxon>Dikarya</taxon>
        <taxon>Ascomycota</taxon>
        <taxon>Pezizomycotina</taxon>
        <taxon>Dothideomycetes</taxon>
        <taxon>Pleosporomycetidae</taxon>
        <taxon>Pleosporales</taxon>
        <taxon>Massarineae</taxon>
        <taxon>Didymosphaeriaceae</taxon>
        <taxon>Paraphaeosphaeria</taxon>
    </lineage>
</organism>
<comment type="caution">
    <text evidence="1">The sequence shown here is derived from an EMBL/GenBank/DDBJ whole genome shotgun (WGS) entry which is preliminary data.</text>
</comment>
<reference evidence="1" key="1">
    <citation type="journal article" date="2020" name="Mol. Plant Microbe Interact.">
        <title>Genome Sequence of the Biocontrol Agent Coniothyrium minitans strain Conio (IMI 134523).</title>
        <authorList>
            <person name="Patel D."/>
            <person name="Shittu T.A."/>
            <person name="Baroncelli R."/>
            <person name="Muthumeenakshi S."/>
            <person name="Osborne T.H."/>
            <person name="Janganan T.K."/>
            <person name="Sreenivasaprasad S."/>
        </authorList>
    </citation>
    <scope>NUCLEOTIDE SEQUENCE</scope>
    <source>
        <strain evidence="1">Conio</strain>
    </source>
</reference>
<dbReference type="Proteomes" id="UP000756921">
    <property type="component" value="Unassembled WGS sequence"/>
</dbReference>
<dbReference type="OrthoDB" id="288942at2759"/>
<dbReference type="PANTHER" id="PTHR42085">
    <property type="entry name" value="F-BOX DOMAIN-CONTAINING PROTEIN"/>
    <property type="match status" value="1"/>
</dbReference>
<name>A0A9P6KNW7_9PLEO</name>
<accession>A0A9P6KNW7</accession>